<keyword evidence="6 12" id="KW-0378">Hydrolase</keyword>
<evidence type="ECO:0000256" key="8">
    <source>
        <dbReference type="ARBA" id="ARBA00022912"/>
    </source>
</evidence>
<feature type="region of interest" description="Disordered" evidence="13">
    <location>
        <begin position="1"/>
        <end position="34"/>
    </location>
</feature>
<dbReference type="Proteomes" id="UP000008810">
    <property type="component" value="Chromosome 3"/>
</dbReference>
<keyword evidence="7" id="KW-0460">Magnesium</keyword>
<evidence type="ECO:0000256" key="5">
    <source>
        <dbReference type="ARBA" id="ARBA00022723"/>
    </source>
</evidence>
<keyword evidence="17" id="KW-1185">Reference proteome</keyword>
<dbReference type="OrthoDB" id="10264738at2759"/>
<dbReference type="OMA" id="MVEDSHF"/>
<accession>I1I5R8</accession>
<dbReference type="FunFam" id="3.60.40.10:FF:000004">
    <property type="entry name" value="Probable protein phosphatase 2C 22"/>
    <property type="match status" value="1"/>
</dbReference>
<dbReference type="GO" id="GO:0004722">
    <property type="term" value="F:protein serine/threonine phosphatase activity"/>
    <property type="evidence" value="ECO:0000318"/>
    <property type="project" value="GO_Central"/>
</dbReference>
<evidence type="ECO:0000256" key="2">
    <source>
        <dbReference type="ARBA" id="ARBA00001946"/>
    </source>
</evidence>
<gene>
    <name evidence="16" type="primary">LOC100826778</name>
    <name evidence="15" type="ORF">BRADI_3g32240v3</name>
</gene>
<keyword evidence="5" id="KW-0479">Metal-binding</keyword>
<dbReference type="Pfam" id="PF00481">
    <property type="entry name" value="PP2C"/>
    <property type="match status" value="1"/>
</dbReference>
<dbReference type="InterPro" id="IPR015655">
    <property type="entry name" value="PP2C"/>
</dbReference>
<evidence type="ECO:0000256" key="13">
    <source>
        <dbReference type="SAM" id="MobiDB-lite"/>
    </source>
</evidence>
<dbReference type="GO" id="GO:0007165">
    <property type="term" value="P:signal transduction"/>
    <property type="evidence" value="ECO:0000318"/>
    <property type="project" value="GO_Central"/>
</dbReference>
<dbReference type="GO" id="GO:0046872">
    <property type="term" value="F:metal ion binding"/>
    <property type="evidence" value="ECO:0007669"/>
    <property type="project" value="UniProtKB-KW"/>
</dbReference>
<reference evidence="15 16" key="1">
    <citation type="journal article" date="2010" name="Nature">
        <title>Genome sequencing and analysis of the model grass Brachypodium distachyon.</title>
        <authorList>
            <consortium name="International Brachypodium Initiative"/>
        </authorList>
    </citation>
    <scope>NUCLEOTIDE SEQUENCE [LARGE SCALE GENOMIC DNA]</scope>
    <source>
        <strain evidence="15">Bd21</strain>
        <strain evidence="16">cv. Bd21</strain>
    </source>
</reference>
<evidence type="ECO:0000313" key="15">
    <source>
        <dbReference type="EMBL" id="KQJ97611.1"/>
    </source>
</evidence>
<sequence>MSGGVEPETPPGSAGRGGSSSGSPMARKPPRHQLTSIRHCSSSARIAAASTEFVTTLTIPSSSLPSHFLKLLWCFSFFFFFQDLDSGALSLISPTDIRPGFLPVFRSGSCANIGPKSYMEDEHVCIDSLNEHLGLRTPGIPAPGAFYGVFDGHGGTDAVCFVRKNILKFIIEDGHFPNSMEKAIKSAFVKADHAIADSHSLDSNSGTTALTALIFGRTLLVANAGDCRAVLGKRGRAVELSRDHKPNCKSEKLRIENLGGIVFDGYLNGQLSVARAIGDWHVKGSKGSISPLTAEPEFQEVRLTEEDEFLIIGCDGLWDVMTSQCAVSMVRKELMAHNDPERCSRELVQEALRRDTCDNLTAVVVCFSADPPPQIEVPRFRVRRSISMEGLHMLKGALDGNA</sequence>
<name>I1I5R8_BRADI</name>
<evidence type="ECO:0000256" key="9">
    <source>
        <dbReference type="ARBA" id="ARBA00023211"/>
    </source>
</evidence>
<dbReference type="Gramene" id="KQJ97611">
    <property type="protein sequence ID" value="KQJ97611"/>
    <property type="gene ID" value="BRADI_3g32240v3"/>
</dbReference>
<reference evidence="16" key="3">
    <citation type="submission" date="2018-08" db="UniProtKB">
        <authorList>
            <consortium name="EnsemblPlants"/>
        </authorList>
    </citation>
    <scope>IDENTIFICATION</scope>
    <source>
        <strain evidence="16">cv. Bd21</strain>
    </source>
</reference>
<reference evidence="15" key="2">
    <citation type="submission" date="2017-06" db="EMBL/GenBank/DDBJ databases">
        <title>WGS assembly of Brachypodium distachyon.</title>
        <authorList>
            <consortium name="The International Brachypodium Initiative"/>
            <person name="Lucas S."/>
            <person name="Harmon-Smith M."/>
            <person name="Lail K."/>
            <person name="Tice H."/>
            <person name="Grimwood J."/>
            <person name="Bruce D."/>
            <person name="Barry K."/>
            <person name="Shu S."/>
            <person name="Lindquist E."/>
            <person name="Wang M."/>
            <person name="Pitluck S."/>
            <person name="Vogel J.P."/>
            <person name="Garvin D.F."/>
            <person name="Mockler T.C."/>
            <person name="Schmutz J."/>
            <person name="Rokhsar D."/>
            <person name="Bevan M.W."/>
        </authorList>
    </citation>
    <scope>NUCLEOTIDE SEQUENCE</scope>
    <source>
        <strain evidence="15">Bd21</strain>
    </source>
</reference>
<dbReference type="SMART" id="SM00332">
    <property type="entry name" value="PP2Cc"/>
    <property type="match status" value="1"/>
</dbReference>
<dbReference type="CDD" id="cd00143">
    <property type="entry name" value="PP2Cc"/>
    <property type="match status" value="1"/>
</dbReference>
<dbReference type="ExpressionAtlas" id="I1I5R8">
    <property type="expression patterns" value="baseline"/>
</dbReference>
<dbReference type="EC" id="3.1.3.16" evidence="4"/>
<dbReference type="PROSITE" id="PS51746">
    <property type="entry name" value="PPM_2"/>
    <property type="match status" value="1"/>
</dbReference>
<dbReference type="PANTHER" id="PTHR13832:SF839">
    <property type="entry name" value="PROTEIN PHOSPHATASE 2C 47-RELATED"/>
    <property type="match status" value="1"/>
</dbReference>
<dbReference type="SUPFAM" id="SSF81606">
    <property type="entry name" value="PP2C-like"/>
    <property type="match status" value="1"/>
</dbReference>
<evidence type="ECO:0000259" key="14">
    <source>
        <dbReference type="PROSITE" id="PS51746"/>
    </source>
</evidence>
<dbReference type="GeneID" id="100826778"/>
<evidence type="ECO:0000313" key="17">
    <source>
        <dbReference type="Proteomes" id="UP000008810"/>
    </source>
</evidence>
<dbReference type="GO" id="GO:0005737">
    <property type="term" value="C:cytoplasm"/>
    <property type="evidence" value="ECO:0007669"/>
    <property type="project" value="UniProtKB-ARBA"/>
</dbReference>
<evidence type="ECO:0000256" key="3">
    <source>
        <dbReference type="ARBA" id="ARBA00006702"/>
    </source>
</evidence>
<comment type="similarity">
    <text evidence="3 12">Belongs to the PP2C family.</text>
</comment>
<evidence type="ECO:0000313" key="16">
    <source>
        <dbReference type="EnsemblPlants" id="KQJ97611"/>
    </source>
</evidence>
<evidence type="ECO:0000256" key="7">
    <source>
        <dbReference type="ARBA" id="ARBA00022842"/>
    </source>
</evidence>
<dbReference type="PANTHER" id="PTHR13832">
    <property type="entry name" value="PROTEIN PHOSPHATASE 2C"/>
    <property type="match status" value="1"/>
</dbReference>
<evidence type="ECO:0000256" key="4">
    <source>
        <dbReference type="ARBA" id="ARBA00013081"/>
    </source>
</evidence>
<dbReference type="PROSITE" id="PS01032">
    <property type="entry name" value="PPM_1"/>
    <property type="match status" value="1"/>
</dbReference>
<keyword evidence="9" id="KW-0464">Manganese</keyword>
<protein>
    <recommendedName>
        <fullName evidence="4">protein-serine/threonine phosphatase</fullName>
        <ecNumber evidence="4">3.1.3.16</ecNumber>
    </recommendedName>
</protein>
<dbReference type="eggNOG" id="KOG0698">
    <property type="taxonomic scope" value="Eukaryota"/>
</dbReference>
<dbReference type="RefSeq" id="XP_014757246.1">
    <property type="nucleotide sequence ID" value="XM_014901760.2"/>
</dbReference>
<evidence type="ECO:0000256" key="12">
    <source>
        <dbReference type="RuleBase" id="RU003465"/>
    </source>
</evidence>
<keyword evidence="8 12" id="KW-0904">Protein phosphatase</keyword>
<dbReference type="InterPro" id="IPR000222">
    <property type="entry name" value="PP2C_BS"/>
</dbReference>
<dbReference type="InterPro" id="IPR036457">
    <property type="entry name" value="PPM-type-like_dom_sf"/>
</dbReference>
<proteinExistence type="inferred from homology"/>
<comment type="cofactor">
    <cofactor evidence="1">
        <name>Mn(2+)</name>
        <dbReference type="ChEBI" id="CHEBI:29035"/>
    </cofactor>
</comment>
<evidence type="ECO:0000256" key="6">
    <source>
        <dbReference type="ARBA" id="ARBA00022801"/>
    </source>
</evidence>
<evidence type="ECO:0000256" key="1">
    <source>
        <dbReference type="ARBA" id="ARBA00001936"/>
    </source>
</evidence>
<evidence type="ECO:0000256" key="10">
    <source>
        <dbReference type="ARBA" id="ARBA00047761"/>
    </source>
</evidence>
<dbReference type="AlphaFoldDB" id="I1I5R8"/>
<dbReference type="EMBL" id="CM000882">
    <property type="protein sequence ID" value="KQJ97611.1"/>
    <property type="molecule type" value="Genomic_DNA"/>
</dbReference>
<dbReference type="Gene3D" id="3.60.40.10">
    <property type="entry name" value="PPM-type phosphatase domain"/>
    <property type="match status" value="1"/>
</dbReference>
<organism evidence="16">
    <name type="scientific">Brachypodium distachyon</name>
    <name type="common">Purple false brome</name>
    <name type="synonym">Trachynia distachya</name>
    <dbReference type="NCBI Taxonomy" id="15368"/>
    <lineage>
        <taxon>Eukaryota</taxon>
        <taxon>Viridiplantae</taxon>
        <taxon>Streptophyta</taxon>
        <taxon>Embryophyta</taxon>
        <taxon>Tracheophyta</taxon>
        <taxon>Spermatophyta</taxon>
        <taxon>Magnoliopsida</taxon>
        <taxon>Liliopsida</taxon>
        <taxon>Poales</taxon>
        <taxon>Poaceae</taxon>
        <taxon>BOP clade</taxon>
        <taxon>Pooideae</taxon>
        <taxon>Stipodae</taxon>
        <taxon>Brachypodieae</taxon>
        <taxon>Brachypodium</taxon>
    </lineage>
</organism>
<comment type="cofactor">
    <cofactor evidence="2">
        <name>Mg(2+)</name>
        <dbReference type="ChEBI" id="CHEBI:18420"/>
    </cofactor>
</comment>
<dbReference type="HOGENOM" id="CLU_013173_21_2_1"/>
<evidence type="ECO:0000256" key="11">
    <source>
        <dbReference type="ARBA" id="ARBA00048336"/>
    </source>
</evidence>
<comment type="catalytic activity">
    <reaction evidence="10">
        <text>O-phospho-L-seryl-[protein] + H2O = L-seryl-[protein] + phosphate</text>
        <dbReference type="Rhea" id="RHEA:20629"/>
        <dbReference type="Rhea" id="RHEA-COMP:9863"/>
        <dbReference type="Rhea" id="RHEA-COMP:11604"/>
        <dbReference type="ChEBI" id="CHEBI:15377"/>
        <dbReference type="ChEBI" id="CHEBI:29999"/>
        <dbReference type="ChEBI" id="CHEBI:43474"/>
        <dbReference type="ChEBI" id="CHEBI:83421"/>
        <dbReference type="EC" id="3.1.3.16"/>
    </reaction>
</comment>
<dbReference type="InterPro" id="IPR001932">
    <property type="entry name" value="PPM-type_phosphatase-like_dom"/>
</dbReference>
<dbReference type="GO" id="GO:0005634">
    <property type="term" value="C:nucleus"/>
    <property type="evidence" value="ECO:0007669"/>
    <property type="project" value="UniProtKB-ARBA"/>
</dbReference>
<feature type="domain" description="PPM-type phosphatase" evidence="14">
    <location>
        <begin position="106"/>
        <end position="367"/>
    </location>
</feature>
<comment type="catalytic activity">
    <reaction evidence="11">
        <text>O-phospho-L-threonyl-[protein] + H2O = L-threonyl-[protein] + phosphate</text>
        <dbReference type="Rhea" id="RHEA:47004"/>
        <dbReference type="Rhea" id="RHEA-COMP:11060"/>
        <dbReference type="Rhea" id="RHEA-COMP:11605"/>
        <dbReference type="ChEBI" id="CHEBI:15377"/>
        <dbReference type="ChEBI" id="CHEBI:30013"/>
        <dbReference type="ChEBI" id="CHEBI:43474"/>
        <dbReference type="ChEBI" id="CHEBI:61977"/>
        <dbReference type="EC" id="3.1.3.16"/>
    </reaction>
</comment>
<dbReference type="EnsemblPlants" id="KQJ97611">
    <property type="protein sequence ID" value="KQJ97611"/>
    <property type="gene ID" value="BRADI_3g32240v3"/>
</dbReference>